<keyword evidence="1" id="KW-0812">Transmembrane</keyword>
<evidence type="ECO:0000256" key="1">
    <source>
        <dbReference type="SAM" id="Phobius"/>
    </source>
</evidence>
<dbReference type="Proteomes" id="UP001257659">
    <property type="component" value="Unassembled WGS sequence"/>
</dbReference>
<keyword evidence="1" id="KW-0472">Membrane</keyword>
<feature type="transmembrane region" description="Helical" evidence="1">
    <location>
        <begin position="99"/>
        <end position="119"/>
    </location>
</feature>
<feature type="transmembrane region" description="Helical" evidence="1">
    <location>
        <begin position="26"/>
        <end position="49"/>
    </location>
</feature>
<comment type="caution">
    <text evidence="2">The sequence shown here is derived from an EMBL/GenBank/DDBJ whole genome shotgun (WGS) entry which is preliminary data.</text>
</comment>
<keyword evidence="3" id="KW-1185">Reference proteome</keyword>
<reference evidence="2 3" key="1">
    <citation type="submission" date="2023-07" db="EMBL/GenBank/DDBJ databases">
        <title>Genomic Encyclopedia of Type Strains, Phase IV (KMG-IV): sequencing the most valuable type-strain genomes for metagenomic binning, comparative biology and taxonomic classification.</title>
        <authorList>
            <person name="Goeker M."/>
        </authorList>
    </citation>
    <scope>NUCLEOTIDE SEQUENCE [LARGE SCALE GENOMIC DNA]</scope>
    <source>
        <strain evidence="2 3">DSM 102814</strain>
    </source>
</reference>
<organism evidence="2 3">
    <name type="scientific">Mesonia maritima</name>
    <dbReference type="NCBI Taxonomy" id="1793873"/>
    <lineage>
        <taxon>Bacteria</taxon>
        <taxon>Pseudomonadati</taxon>
        <taxon>Bacteroidota</taxon>
        <taxon>Flavobacteriia</taxon>
        <taxon>Flavobacteriales</taxon>
        <taxon>Flavobacteriaceae</taxon>
        <taxon>Mesonia</taxon>
    </lineage>
</organism>
<dbReference type="RefSeq" id="WP_309727144.1">
    <property type="nucleotide sequence ID" value="NZ_JAVDQA010000001.1"/>
</dbReference>
<proteinExistence type="predicted"/>
<feature type="transmembrane region" description="Helical" evidence="1">
    <location>
        <begin position="61"/>
        <end position="78"/>
    </location>
</feature>
<keyword evidence="1" id="KW-1133">Transmembrane helix</keyword>
<sequence>MNQLLNFYDKLFLFCYDFQKSRVTSLYFPLLVLSTAQAVNLFFLFILIFHFLRIETPLREIFLGFEVGMILLNFYMYEIRNRTEIVLKKKLRLTFFFKIASYFYVLASFSAPFVLIYFINGYN</sequence>
<evidence type="ECO:0000313" key="2">
    <source>
        <dbReference type="EMBL" id="MDR6300242.1"/>
    </source>
</evidence>
<accession>A0ABU1K6V8</accession>
<name>A0ABU1K6V8_9FLAO</name>
<evidence type="ECO:0000313" key="3">
    <source>
        <dbReference type="Proteomes" id="UP001257659"/>
    </source>
</evidence>
<gene>
    <name evidence="2" type="ORF">GGR31_000858</name>
</gene>
<dbReference type="EMBL" id="JAVDQA010000001">
    <property type="protein sequence ID" value="MDR6300242.1"/>
    <property type="molecule type" value="Genomic_DNA"/>
</dbReference>
<protein>
    <submittedName>
        <fullName evidence="2">Uncharacterized protein</fullName>
    </submittedName>
</protein>